<keyword evidence="3" id="KW-0456">Lyase</keyword>
<dbReference type="RefSeq" id="WP_210871329.1">
    <property type="nucleotide sequence ID" value="NZ_JAGPNL010000002.1"/>
</dbReference>
<feature type="domain" description="HpcH/HpaI aldolase/citrate lyase" evidence="4">
    <location>
        <begin position="36"/>
        <end position="216"/>
    </location>
</feature>
<dbReference type="InterPro" id="IPR050251">
    <property type="entry name" value="HpcH-HpaI_aldolase"/>
</dbReference>
<keyword evidence="2" id="KW-0479">Metal-binding</keyword>
<gene>
    <name evidence="5" type="ORF">J5Y05_11955</name>
</gene>
<evidence type="ECO:0000256" key="1">
    <source>
        <dbReference type="ARBA" id="ARBA00005568"/>
    </source>
</evidence>
<dbReference type="Gene3D" id="3.20.20.60">
    <property type="entry name" value="Phosphoenolpyruvate-binding domains"/>
    <property type="match status" value="1"/>
</dbReference>
<dbReference type="EMBL" id="JAGPNL010000002">
    <property type="protein sequence ID" value="MBQ0827224.1"/>
    <property type="molecule type" value="Genomic_DNA"/>
</dbReference>
<reference evidence="5" key="1">
    <citation type="submission" date="2021-04" db="EMBL/GenBank/DDBJ databases">
        <title>Genome seq and assembly of Streptomyces sp. RG38.</title>
        <authorList>
            <person name="Chhetri G."/>
        </authorList>
    </citation>
    <scope>NUCLEOTIDE SEQUENCE</scope>
    <source>
        <strain evidence="5">RG38</strain>
    </source>
</reference>
<dbReference type="GO" id="GO:0005737">
    <property type="term" value="C:cytoplasm"/>
    <property type="evidence" value="ECO:0007669"/>
    <property type="project" value="TreeGrafter"/>
</dbReference>
<evidence type="ECO:0000256" key="3">
    <source>
        <dbReference type="ARBA" id="ARBA00023239"/>
    </source>
</evidence>
<comment type="similarity">
    <text evidence="1">Belongs to the HpcH/HpaI aldolase family.</text>
</comment>
<evidence type="ECO:0000259" key="4">
    <source>
        <dbReference type="Pfam" id="PF03328"/>
    </source>
</evidence>
<evidence type="ECO:0000313" key="6">
    <source>
        <dbReference type="Proteomes" id="UP000677875"/>
    </source>
</evidence>
<protein>
    <recommendedName>
        <fullName evidence="4">HpcH/HpaI aldolase/citrate lyase domain-containing protein</fullName>
    </recommendedName>
</protein>
<sequence>MIDEEFTVRNAVAERFAAADVSYGINVRAVRSGEIAHLARATGHDFLYIDTQHALFDLEAIAALTQVSLGCGVAPLVRVRSATDPDISVLLDAGVLGIVAPDVVSADQARDLVKVAKYPPVGRRSLSGFTVHSGYRHVPTTVQMRAENAGVLVFCMIESREGLDAVEEIAAVPGVDGIYLGINDLLADLGLPGQYDHPAVDDALARLVTAAGRHGLVPGAGGIPRPPYQAAAIKAGIRFLTTASDLGLLRGGLQQARDAIQERL</sequence>
<dbReference type="InterPro" id="IPR040442">
    <property type="entry name" value="Pyrv_kinase-like_dom_sf"/>
</dbReference>
<dbReference type="PANTHER" id="PTHR30502">
    <property type="entry name" value="2-KETO-3-DEOXY-L-RHAMNONATE ALDOLASE"/>
    <property type="match status" value="1"/>
</dbReference>
<dbReference type="InterPro" id="IPR015813">
    <property type="entry name" value="Pyrv/PenolPyrv_kinase-like_dom"/>
</dbReference>
<dbReference type="SUPFAM" id="SSF51621">
    <property type="entry name" value="Phosphoenolpyruvate/pyruvate domain"/>
    <property type="match status" value="1"/>
</dbReference>
<evidence type="ECO:0000313" key="5">
    <source>
        <dbReference type="EMBL" id="MBQ0827224.1"/>
    </source>
</evidence>
<keyword evidence="6" id="KW-1185">Reference proteome</keyword>
<organism evidence="5 6">
    <name type="scientific">Streptomyces tagetis</name>
    <dbReference type="NCBI Taxonomy" id="2820809"/>
    <lineage>
        <taxon>Bacteria</taxon>
        <taxon>Bacillati</taxon>
        <taxon>Actinomycetota</taxon>
        <taxon>Actinomycetes</taxon>
        <taxon>Kitasatosporales</taxon>
        <taxon>Streptomycetaceae</taxon>
        <taxon>Streptomyces</taxon>
    </lineage>
</organism>
<dbReference type="Pfam" id="PF03328">
    <property type="entry name" value="HpcH_HpaI"/>
    <property type="match status" value="1"/>
</dbReference>
<evidence type="ECO:0000256" key="2">
    <source>
        <dbReference type="ARBA" id="ARBA00022723"/>
    </source>
</evidence>
<dbReference type="GO" id="GO:0016832">
    <property type="term" value="F:aldehyde-lyase activity"/>
    <property type="evidence" value="ECO:0007669"/>
    <property type="project" value="TreeGrafter"/>
</dbReference>
<dbReference type="GO" id="GO:0046872">
    <property type="term" value="F:metal ion binding"/>
    <property type="evidence" value="ECO:0007669"/>
    <property type="project" value="UniProtKB-KW"/>
</dbReference>
<dbReference type="PANTHER" id="PTHR30502:SF0">
    <property type="entry name" value="PHOSPHOENOLPYRUVATE CARBOXYLASE FAMILY PROTEIN"/>
    <property type="match status" value="1"/>
</dbReference>
<accession>A0A940XEX9</accession>
<dbReference type="AlphaFoldDB" id="A0A940XEX9"/>
<dbReference type="InterPro" id="IPR005000">
    <property type="entry name" value="Aldolase/citrate-lyase_domain"/>
</dbReference>
<name>A0A940XEX9_9ACTN</name>
<comment type="caution">
    <text evidence="5">The sequence shown here is derived from an EMBL/GenBank/DDBJ whole genome shotgun (WGS) entry which is preliminary data.</text>
</comment>
<dbReference type="Proteomes" id="UP000677875">
    <property type="component" value="Unassembled WGS sequence"/>
</dbReference>
<proteinExistence type="inferred from homology"/>